<evidence type="ECO:0000313" key="7">
    <source>
        <dbReference type="Proteomes" id="UP000472277"/>
    </source>
</evidence>
<dbReference type="GO" id="GO:0008237">
    <property type="term" value="F:metallopeptidase activity"/>
    <property type="evidence" value="ECO:0007669"/>
    <property type="project" value="UniProtKB-KW"/>
</dbReference>
<keyword evidence="3" id="KW-0378">Hydrolase</keyword>
<dbReference type="OrthoDB" id="449345at2759"/>
<feature type="region of interest" description="Disordered" evidence="5">
    <location>
        <begin position="1"/>
        <end position="387"/>
    </location>
</feature>
<dbReference type="PANTHER" id="PTHR31817:SF1">
    <property type="entry name" value="MICROTUBULE-ASSOCIATED TYROSINE CARBOXYPEPTIDASE 1"/>
    <property type="match status" value="1"/>
</dbReference>
<dbReference type="AlphaFoldDB" id="A0A673W1L1"/>
<dbReference type="Pfam" id="PF08014">
    <property type="entry name" value="MATCAP"/>
    <property type="match status" value="1"/>
</dbReference>
<dbReference type="SMART" id="SM01154">
    <property type="entry name" value="DUF1704"/>
    <property type="match status" value="1"/>
</dbReference>
<evidence type="ECO:0000313" key="6">
    <source>
        <dbReference type="Ensembl" id="ENSSTUP00000002422.1"/>
    </source>
</evidence>
<gene>
    <name evidence="6" type="primary">MATCAP1</name>
    <name evidence="6" type="synonym">LOC115203594</name>
</gene>
<feature type="compositionally biased region" description="Low complexity" evidence="5">
    <location>
        <begin position="286"/>
        <end position="301"/>
    </location>
</feature>
<feature type="compositionally biased region" description="Polar residues" evidence="5">
    <location>
        <begin position="347"/>
        <end position="358"/>
    </location>
</feature>
<organism evidence="6 7">
    <name type="scientific">Salmo trutta</name>
    <name type="common">Brown trout</name>
    <dbReference type="NCBI Taxonomy" id="8032"/>
    <lineage>
        <taxon>Eukaryota</taxon>
        <taxon>Metazoa</taxon>
        <taxon>Chordata</taxon>
        <taxon>Craniata</taxon>
        <taxon>Vertebrata</taxon>
        <taxon>Euteleostomi</taxon>
        <taxon>Actinopterygii</taxon>
        <taxon>Neopterygii</taxon>
        <taxon>Teleostei</taxon>
        <taxon>Protacanthopterygii</taxon>
        <taxon>Salmoniformes</taxon>
        <taxon>Salmonidae</taxon>
        <taxon>Salmoninae</taxon>
        <taxon>Salmo</taxon>
    </lineage>
</organism>
<dbReference type="InParanoid" id="A0A673W1L1"/>
<feature type="compositionally biased region" description="Polar residues" evidence="5">
    <location>
        <begin position="102"/>
        <end position="285"/>
    </location>
</feature>
<evidence type="ECO:0000256" key="3">
    <source>
        <dbReference type="ARBA" id="ARBA00022801"/>
    </source>
</evidence>
<sequence length="855" mass="95304">MVLDPGEDCMDRTDVDEVGGGSSTTDLMGPEPRPDPRKTTTNTRLENTSPEPPKTTTNTRLENISPEPLKTTTNTRLENTSPEPPKTTTNTRLENISPEPLKTTTNTRLENTSPEPPKTTTNTRLENTSPEPLKTTTNTRLENTSPEPPKTTTNTRLENTNPEPLKTTTNTRLENTSPEPPKTTTNTRLENTSPEPPKTTTNTRLENTSPEPPKTTTNTRLENTSPEPPKTTTNTRLENTSPEPPKTTTNTRLENTSPEPPKTTTNTRLENTSPEPPKTTTNTRLENTSPEPPKTTTNTTTRSEETRPDTTKTTKRTEEPTADPPTTTNTRLHARTSSVTKRERVSNSHNGPQPQPQSLVADVSLTPSPRASVGSSTNSSHSVLPYDGPVVSLRRDVTMATASSRNKVATRPTLRRPLSLDVTPLRLRGSEPALDRRVLQPPWRSAGGPSTAPSPPARSLTSPSLGPGGWMRRSESTCTVNNSSMGLRATRGHMRPATSLPHIARGFGGASPLPLPSTPRGPCLLVALRPINLDQERQAFFQSDYKYDPQFEYSTPEPSTVLEKYRDGSDLFLAQAVGIMECILRKFGNYENFEEVTGGSILPKSRVWAAARKYLQKENCVGEVVVCLSEELLSQAVMMVESCRPTLTINLSGARQHWLEGMLRHEIGTHYLRGVNNNLQPWSTSAGRKQYGLKPANPTEEGLASLHSVLLRKQPYLWRAALLYYTVYHATRMSFSQLFSHIAQFVQDPAVRWEYCLRAKRGQTDTSQPGCFSKDQVYLDGILRILRHRRNIDFKMLTSLGKVSFEDVERLRHIAVLRRTRIPHFMQDQEKYLQHLDHIVTVNELSDAQLRELLP</sequence>
<comment type="cofactor">
    <cofactor evidence="1">
        <name>Zn(2+)</name>
        <dbReference type="ChEBI" id="CHEBI:29105"/>
    </cofactor>
</comment>
<feature type="compositionally biased region" description="Low complexity" evidence="5">
    <location>
        <begin position="372"/>
        <end position="382"/>
    </location>
</feature>
<feature type="compositionally biased region" description="Polar residues" evidence="5">
    <location>
        <begin position="70"/>
        <end position="94"/>
    </location>
</feature>
<evidence type="ECO:0000256" key="2">
    <source>
        <dbReference type="ARBA" id="ARBA00022670"/>
    </source>
</evidence>
<accession>A0A673W1L1</accession>
<dbReference type="PANTHER" id="PTHR31817">
    <property type="match status" value="1"/>
</dbReference>
<dbReference type="InterPro" id="IPR012548">
    <property type="entry name" value="MATCAP"/>
</dbReference>
<protein>
    <submittedName>
        <fullName evidence="6">Microtubule associated tyrosine carboxypeptidase 1</fullName>
    </submittedName>
</protein>
<reference evidence="6" key="1">
    <citation type="submission" date="2025-08" db="UniProtKB">
        <authorList>
            <consortium name="Ensembl"/>
        </authorList>
    </citation>
    <scope>IDENTIFICATION</scope>
</reference>
<evidence type="ECO:0000256" key="4">
    <source>
        <dbReference type="ARBA" id="ARBA00023049"/>
    </source>
</evidence>
<feature type="compositionally biased region" description="Low complexity" evidence="5">
    <location>
        <begin position="444"/>
        <end position="465"/>
    </location>
</feature>
<dbReference type="GO" id="GO:0006508">
    <property type="term" value="P:proteolysis"/>
    <property type="evidence" value="ECO:0007669"/>
    <property type="project" value="UniProtKB-KW"/>
</dbReference>
<dbReference type="Proteomes" id="UP000472277">
    <property type="component" value="Chromosome 12"/>
</dbReference>
<evidence type="ECO:0000256" key="1">
    <source>
        <dbReference type="ARBA" id="ARBA00001947"/>
    </source>
</evidence>
<dbReference type="Ensembl" id="ENSSTUT00000002588.1">
    <property type="protein sequence ID" value="ENSSTUP00000002422.1"/>
    <property type="gene ID" value="ENSSTUG00000001264.1"/>
</dbReference>
<reference evidence="6" key="2">
    <citation type="submission" date="2025-09" db="UniProtKB">
        <authorList>
            <consortium name="Ensembl"/>
        </authorList>
    </citation>
    <scope>IDENTIFICATION</scope>
</reference>
<feature type="region of interest" description="Disordered" evidence="5">
    <location>
        <begin position="431"/>
        <end position="475"/>
    </location>
</feature>
<feature type="compositionally biased region" description="Basic and acidic residues" evidence="5">
    <location>
        <begin position="302"/>
        <end position="319"/>
    </location>
</feature>
<dbReference type="OMA" id="RSTIDFK"/>
<feature type="compositionally biased region" description="Polar residues" evidence="5">
    <location>
        <begin position="39"/>
        <end position="62"/>
    </location>
</feature>
<keyword evidence="7" id="KW-1185">Reference proteome</keyword>
<evidence type="ECO:0000256" key="5">
    <source>
        <dbReference type="SAM" id="MobiDB-lite"/>
    </source>
</evidence>
<proteinExistence type="predicted"/>
<name>A0A673W1L1_SALTR</name>
<keyword evidence="2" id="KW-0645">Protease</keyword>
<dbReference type="GeneTree" id="ENSGT00390000004417"/>
<dbReference type="FunCoup" id="A0A673W1L1">
    <property type="interactions" value="190"/>
</dbReference>
<keyword evidence="4" id="KW-0482">Metalloprotease</keyword>